<name>A0A916Y9A2_9MICO</name>
<keyword evidence="3" id="KW-1185">Reference proteome</keyword>
<dbReference type="InterPro" id="IPR045057">
    <property type="entry name" value="Gcn5-rel_NAT"/>
</dbReference>
<dbReference type="EMBL" id="BMHO01000001">
    <property type="protein sequence ID" value="GGD34760.1"/>
    <property type="molecule type" value="Genomic_DNA"/>
</dbReference>
<dbReference type="InterPro" id="IPR016181">
    <property type="entry name" value="Acyl_CoA_acyltransferase"/>
</dbReference>
<protein>
    <submittedName>
        <fullName evidence="2">N-acetyltransferase</fullName>
    </submittedName>
</protein>
<dbReference type="Pfam" id="PF14542">
    <property type="entry name" value="Acetyltransf_CG"/>
    <property type="match status" value="1"/>
</dbReference>
<evidence type="ECO:0000313" key="2">
    <source>
        <dbReference type="EMBL" id="GGD34760.1"/>
    </source>
</evidence>
<dbReference type="SUPFAM" id="SSF55729">
    <property type="entry name" value="Acyl-CoA N-acyltransferases (Nat)"/>
    <property type="match status" value="1"/>
</dbReference>
<proteinExistence type="predicted"/>
<dbReference type="InterPro" id="IPR031165">
    <property type="entry name" value="GNAT_YJDJ"/>
</dbReference>
<dbReference type="Gene3D" id="3.40.630.30">
    <property type="match status" value="1"/>
</dbReference>
<dbReference type="RefSeq" id="WP_188711559.1">
    <property type="nucleotide sequence ID" value="NZ_BMHO01000001.1"/>
</dbReference>
<organism evidence="2 3">
    <name type="scientific">Microbacterium faecale</name>
    <dbReference type="NCBI Taxonomy" id="1804630"/>
    <lineage>
        <taxon>Bacteria</taxon>
        <taxon>Bacillati</taxon>
        <taxon>Actinomycetota</taxon>
        <taxon>Actinomycetes</taxon>
        <taxon>Micrococcales</taxon>
        <taxon>Microbacteriaceae</taxon>
        <taxon>Microbacterium</taxon>
    </lineage>
</organism>
<feature type="domain" description="N-acetyltransferase" evidence="1">
    <location>
        <begin position="9"/>
        <end position="98"/>
    </location>
</feature>
<dbReference type="Proteomes" id="UP000633205">
    <property type="component" value="Unassembled WGS sequence"/>
</dbReference>
<dbReference type="PANTHER" id="PTHR31435">
    <property type="entry name" value="PROTEIN NATD1"/>
    <property type="match status" value="1"/>
</dbReference>
<evidence type="ECO:0000313" key="3">
    <source>
        <dbReference type="Proteomes" id="UP000633205"/>
    </source>
</evidence>
<sequence length="113" mass="12569">MSDERYAIEHRADQSRYVLLDRQSGDAEIGEEEYVDVDGDRVLFHTRVDEEYGGQGLASRLVRETVAAAAAEGRAIVPVCPYVKAWAEKHPDAPHAVVTPTPTHLRAVAERTR</sequence>
<reference evidence="2" key="2">
    <citation type="submission" date="2020-09" db="EMBL/GenBank/DDBJ databases">
        <authorList>
            <person name="Sun Q."/>
            <person name="Zhou Y."/>
        </authorList>
    </citation>
    <scope>NUCLEOTIDE SEQUENCE</scope>
    <source>
        <strain evidence="2">CGMCC 1.15152</strain>
    </source>
</reference>
<gene>
    <name evidence="2" type="ORF">GCM10010915_13940</name>
</gene>
<dbReference type="PANTHER" id="PTHR31435:SF10">
    <property type="entry name" value="BSR4717 PROTEIN"/>
    <property type="match status" value="1"/>
</dbReference>
<evidence type="ECO:0000259" key="1">
    <source>
        <dbReference type="PROSITE" id="PS51729"/>
    </source>
</evidence>
<dbReference type="AlphaFoldDB" id="A0A916Y9A2"/>
<dbReference type="PROSITE" id="PS51729">
    <property type="entry name" value="GNAT_YJDJ"/>
    <property type="match status" value="1"/>
</dbReference>
<reference evidence="2" key="1">
    <citation type="journal article" date="2014" name="Int. J. Syst. Evol. Microbiol.">
        <title>Complete genome sequence of Corynebacterium casei LMG S-19264T (=DSM 44701T), isolated from a smear-ripened cheese.</title>
        <authorList>
            <consortium name="US DOE Joint Genome Institute (JGI-PGF)"/>
            <person name="Walter F."/>
            <person name="Albersmeier A."/>
            <person name="Kalinowski J."/>
            <person name="Ruckert C."/>
        </authorList>
    </citation>
    <scope>NUCLEOTIDE SEQUENCE</scope>
    <source>
        <strain evidence="2">CGMCC 1.15152</strain>
    </source>
</reference>
<accession>A0A916Y9A2</accession>
<comment type="caution">
    <text evidence="2">The sequence shown here is derived from an EMBL/GenBank/DDBJ whole genome shotgun (WGS) entry which is preliminary data.</text>
</comment>